<evidence type="ECO:0000256" key="1">
    <source>
        <dbReference type="ARBA" id="ARBA00006739"/>
    </source>
</evidence>
<sequence>MKSILGVVITFNPNLELLKENINSFINSVNEVVIIDNGSMKIEGLLLLESSKIRVISNKSNIGIAAALNQAILYAQKSHFDYMLTMDQDSYFESSTLSNLLLGFKIKNAAIICPNIKDMNSNQFLTLTKEYTEIFTTITSGSLCKVDKLIEVGGFDSKMFIDYVDFELCLRLQKNGYKIFRCSESILCHHLGKSKIYNFLGIKIVGTNHSPIRRFYYARNKIYIYKKYFFIFPIYVLRDVLSFMKTILIILCFEKLKTKKIKMILKGIWKGTYL</sequence>
<dbReference type="SUPFAM" id="SSF53448">
    <property type="entry name" value="Nucleotide-diphospho-sugar transferases"/>
    <property type="match status" value="1"/>
</dbReference>
<dbReference type="RefSeq" id="WP_133277337.1">
    <property type="nucleotide sequence ID" value="NZ_CP037933.1"/>
</dbReference>
<organism evidence="6 7">
    <name type="scientific">Flavobacterium nackdongense</name>
    <dbReference type="NCBI Taxonomy" id="2547394"/>
    <lineage>
        <taxon>Bacteria</taxon>
        <taxon>Pseudomonadati</taxon>
        <taxon>Bacteroidota</taxon>
        <taxon>Flavobacteriia</taxon>
        <taxon>Flavobacteriales</taxon>
        <taxon>Flavobacteriaceae</taxon>
        <taxon>Flavobacterium</taxon>
    </lineage>
</organism>
<dbReference type="EMBL" id="CP037933">
    <property type="protein sequence ID" value="QBN19821.1"/>
    <property type="molecule type" value="Genomic_DNA"/>
</dbReference>
<evidence type="ECO:0000256" key="2">
    <source>
        <dbReference type="ARBA" id="ARBA00022676"/>
    </source>
</evidence>
<dbReference type="OrthoDB" id="9771846at2"/>
<gene>
    <name evidence="6" type="ORF">E1750_13760</name>
</gene>
<keyword evidence="3 6" id="KW-0808">Transferase</keyword>
<comment type="similarity">
    <text evidence="1">Belongs to the glycosyltransferase 2 family.</text>
</comment>
<dbReference type="PANTHER" id="PTHR43179">
    <property type="entry name" value="RHAMNOSYLTRANSFERASE WBBL"/>
    <property type="match status" value="1"/>
</dbReference>
<feature type="domain" description="Glycosyltransferase 2-like" evidence="5">
    <location>
        <begin position="7"/>
        <end position="125"/>
    </location>
</feature>
<evidence type="ECO:0000313" key="7">
    <source>
        <dbReference type="Proteomes" id="UP000291124"/>
    </source>
</evidence>
<evidence type="ECO:0000313" key="6">
    <source>
        <dbReference type="EMBL" id="QBN19821.1"/>
    </source>
</evidence>
<accession>A0A4P6Y9S9</accession>
<dbReference type="KEGG" id="fnk:E1750_13760"/>
<keyword evidence="7" id="KW-1185">Reference proteome</keyword>
<dbReference type="CDD" id="cd02526">
    <property type="entry name" value="GT2_RfbF_like"/>
    <property type="match status" value="1"/>
</dbReference>
<reference evidence="7" key="1">
    <citation type="submission" date="2019-03" db="EMBL/GenBank/DDBJ databases">
        <title>Flavobacterium sp.</title>
        <authorList>
            <person name="Kim H."/>
        </authorList>
    </citation>
    <scope>NUCLEOTIDE SEQUENCE [LARGE SCALE GENOMIC DNA]</scope>
    <source>
        <strain evidence="7">GS13</strain>
    </source>
</reference>
<evidence type="ECO:0000256" key="3">
    <source>
        <dbReference type="ARBA" id="ARBA00022679"/>
    </source>
</evidence>
<name>A0A4P6Y9S9_9FLAO</name>
<dbReference type="AlphaFoldDB" id="A0A4P6Y9S9"/>
<evidence type="ECO:0000259" key="5">
    <source>
        <dbReference type="Pfam" id="PF00535"/>
    </source>
</evidence>
<dbReference type="InterPro" id="IPR029044">
    <property type="entry name" value="Nucleotide-diphossugar_trans"/>
</dbReference>
<keyword evidence="2" id="KW-0328">Glycosyltransferase</keyword>
<dbReference type="GO" id="GO:0016757">
    <property type="term" value="F:glycosyltransferase activity"/>
    <property type="evidence" value="ECO:0007669"/>
    <property type="project" value="UniProtKB-KW"/>
</dbReference>
<protein>
    <submittedName>
        <fullName evidence="6">Glycosyltransferase family 2 protein</fullName>
    </submittedName>
</protein>
<feature type="transmembrane region" description="Helical" evidence="4">
    <location>
        <begin position="228"/>
        <end position="253"/>
    </location>
</feature>
<dbReference type="Proteomes" id="UP000291124">
    <property type="component" value="Chromosome"/>
</dbReference>
<keyword evidence="4" id="KW-0812">Transmembrane</keyword>
<dbReference type="Pfam" id="PF00535">
    <property type="entry name" value="Glycos_transf_2"/>
    <property type="match status" value="1"/>
</dbReference>
<keyword evidence="4" id="KW-1133">Transmembrane helix</keyword>
<dbReference type="Gene3D" id="3.90.550.10">
    <property type="entry name" value="Spore Coat Polysaccharide Biosynthesis Protein SpsA, Chain A"/>
    <property type="match status" value="1"/>
</dbReference>
<dbReference type="PANTHER" id="PTHR43179:SF12">
    <property type="entry name" value="GALACTOFURANOSYLTRANSFERASE GLFT2"/>
    <property type="match status" value="1"/>
</dbReference>
<dbReference type="InterPro" id="IPR001173">
    <property type="entry name" value="Glyco_trans_2-like"/>
</dbReference>
<keyword evidence="4" id="KW-0472">Membrane</keyword>
<proteinExistence type="inferred from homology"/>
<evidence type="ECO:0000256" key="4">
    <source>
        <dbReference type="SAM" id="Phobius"/>
    </source>
</evidence>